<accession>A0A3P6RTJ8</accession>
<name>A0A3P6RTJ8_ANISI</name>
<keyword evidence="3" id="KW-1185">Reference proteome</keyword>
<evidence type="ECO:0000313" key="3">
    <source>
        <dbReference type="Proteomes" id="UP000267096"/>
    </source>
</evidence>
<sequence>MLDVLNGRDWTVKYVVLSWFDECFEKPKRQIPEVLFKSISEERQHNFESICVNFDSAPVECFFRSIFELGVLSPQLANQFLDDGVSVKPADIELNVKIAMAFIDSMRVGTPNDRLLATCDVLDKLLNVLDPSLELNPVTFYNQSTVYGLRLVASLKILGDAVILTQRDVKKEPSRRNRDISEKLLSVWCQRAKSHIERELIDLRRSRLRYVPNIRDPLPIPDDVKIDRLCRVKTELAELFSIAVMISKCVDEDGTVYAFAKTSAHPSDLSAQTQVADPSAQTRTADPSDPSAQTQIPQAHAQFRTGAFGGENETAETIQAFRRNSDTDYENRQGFGQNNYYKDNRAQYDDHQHTSVSNTLFEMNSESMCQRFH</sequence>
<organism evidence="2 3">
    <name type="scientific">Anisakis simplex</name>
    <name type="common">Herring worm</name>
    <dbReference type="NCBI Taxonomy" id="6269"/>
    <lineage>
        <taxon>Eukaryota</taxon>
        <taxon>Metazoa</taxon>
        <taxon>Ecdysozoa</taxon>
        <taxon>Nematoda</taxon>
        <taxon>Chromadorea</taxon>
        <taxon>Rhabditida</taxon>
        <taxon>Spirurina</taxon>
        <taxon>Ascaridomorpha</taxon>
        <taxon>Ascaridoidea</taxon>
        <taxon>Anisakidae</taxon>
        <taxon>Anisakis</taxon>
        <taxon>Anisakis simplex complex</taxon>
    </lineage>
</organism>
<dbReference type="OrthoDB" id="5813107at2759"/>
<protein>
    <submittedName>
        <fullName evidence="2">Uncharacterized protein</fullName>
    </submittedName>
</protein>
<proteinExistence type="predicted"/>
<gene>
    <name evidence="2" type="ORF">ASIM_LOCUS18953</name>
</gene>
<dbReference type="EMBL" id="UYRR01036349">
    <property type="protein sequence ID" value="VDK66822.1"/>
    <property type="molecule type" value="Genomic_DNA"/>
</dbReference>
<feature type="region of interest" description="Disordered" evidence="1">
    <location>
        <begin position="267"/>
        <end position="296"/>
    </location>
</feature>
<dbReference type="Proteomes" id="UP000267096">
    <property type="component" value="Unassembled WGS sequence"/>
</dbReference>
<reference evidence="2 3" key="1">
    <citation type="submission" date="2018-11" db="EMBL/GenBank/DDBJ databases">
        <authorList>
            <consortium name="Pathogen Informatics"/>
        </authorList>
    </citation>
    <scope>NUCLEOTIDE SEQUENCE [LARGE SCALE GENOMIC DNA]</scope>
</reference>
<dbReference type="AlphaFoldDB" id="A0A3P6RTJ8"/>
<feature type="compositionally biased region" description="Polar residues" evidence="1">
    <location>
        <begin position="269"/>
        <end position="296"/>
    </location>
</feature>
<evidence type="ECO:0000256" key="1">
    <source>
        <dbReference type="SAM" id="MobiDB-lite"/>
    </source>
</evidence>
<evidence type="ECO:0000313" key="2">
    <source>
        <dbReference type="EMBL" id="VDK66822.1"/>
    </source>
</evidence>